<dbReference type="AlphaFoldDB" id="K0KNH1"/>
<dbReference type="Proteomes" id="UP000009328">
    <property type="component" value="Unassembled WGS sequence"/>
</dbReference>
<feature type="coiled-coil region" evidence="3">
    <location>
        <begin position="28"/>
        <end position="157"/>
    </location>
</feature>
<evidence type="ECO:0000313" key="5">
    <source>
        <dbReference type="EMBL" id="CCH42673.1"/>
    </source>
</evidence>
<evidence type="ECO:0000256" key="1">
    <source>
        <dbReference type="ARBA" id="ARBA00005331"/>
    </source>
</evidence>
<evidence type="ECO:0000256" key="2">
    <source>
        <dbReference type="ARBA" id="ARBA00023006"/>
    </source>
</evidence>
<dbReference type="InterPro" id="IPR013923">
    <property type="entry name" value="Autophagy-rel_prot_16_dom"/>
</dbReference>
<reference evidence="5 6" key="1">
    <citation type="journal article" date="2012" name="Eukaryot. Cell">
        <title>Draft genome sequence of Wickerhamomyces ciferrii NRRL Y-1031 F-60-10.</title>
        <authorList>
            <person name="Schneider J."/>
            <person name="Andrea H."/>
            <person name="Blom J."/>
            <person name="Jaenicke S."/>
            <person name="Ruckert C."/>
            <person name="Schorsch C."/>
            <person name="Szczepanowski R."/>
            <person name="Farwick M."/>
            <person name="Goesmann A."/>
            <person name="Puhler A."/>
            <person name="Schaffer S."/>
            <person name="Tauch A."/>
            <person name="Kohler T."/>
            <person name="Brinkrolf K."/>
        </authorList>
    </citation>
    <scope>NUCLEOTIDE SEQUENCE [LARGE SCALE GENOMIC DNA]</scope>
    <source>
        <strain evidence="6">ATCC 14091 / BCRC 22168 / CBS 111 / JCM 3599 / NBRC 0793 / NRRL Y-1031 F-60-10</strain>
    </source>
</reference>
<dbReference type="EMBL" id="CAIF01000049">
    <property type="protein sequence ID" value="CCH42673.1"/>
    <property type="molecule type" value="Genomic_DNA"/>
</dbReference>
<dbReference type="GO" id="GO:0006914">
    <property type="term" value="P:autophagy"/>
    <property type="evidence" value="ECO:0007669"/>
    <property type="project" value="UniProtKB-KW"/>
</dbReference>
<evidence type="ECO:0000313" key="6">
    <source>
        <dbReference type="Proteomes" id="UP000009328"/>
    </source>
</evidence>
<dbReference type="Gene3D" id="1.20.5.170">
    <property type="match status" value="1"/>
</dbReference>
<dbReference type="STRING" id="1206466.K0KNH1"/>
<dbReference type="eggNOG" id="ENOG502S5CU">
    <property type="taxonomic scope" value="Eukaryota"/>
</dbReference>
<feature type="domain" description="Autophagy-related protein 16" evidence="4">
    <location>
        <begin position="13"/>
        <end position="148"/>
    </location>
</feature>
<dbReference type="HOGENOM" id="CLU_117720_0_0_1"/>
<name>K0KNH1_WICCF</name>
<evidence type="ECO:0000256" key="3">
    <source>
        <dbReference type="SAM" id="Coils"/>
    </source>
</evidence>
<dbReference type="Pfam" id="PF08614">
    <property type="entry name" value="ATG16"/>
    <property type="match status" value="1"/>
</dbReference>
<evidence type="ECO:0000259" key="4">
    <source>
        <dbReference type="Pfam" id="PF08614"/>
    </source>
</evidence>
<organism evidence="5 6">
    <name type="scientific">Wickerhamomyces ciferrii (strain ATCC 14091 / BCRC 22168 / CBS 111 / JCM 3599 / NBRC 0793 / NRRL Y-1031 F-60-10)</name>
    <name type="common">Yeast</name>
    <name type="synonym">Pichia ciferrii</name>
    <dbReference type="NCBI Taxonomy" id="1206466"/>
    <lineage>
        <taxon>Eukaryota</taxon>
        <taxon>Fungi</taxon>
        <taxon>Dikarya</taxon>
        <taxon>Ascomycota</taxon>
        <taxon>Saccharomycotina</taxon>
        <taxon>Saccharomycetes</taxon>
        <taxon>Phaffomycetales</taxon>
        <taxon>Wickerhamomycetaceae</taxon>
        <taxon>Wickerhamomyces</taxon>
    </lineage>
</organism>
<dbReference type="CDD" id="cd22887">
    <property type="entry name" value="Atg16_CCD"/>
    <property type="match status" value="1"/>
</dbReference>
<accession>K0KNH1</accession>
<proteinExistence type="inferred from homology"/>
<dbReference type="InParanoid" id="K0KNH1"/>
<keyword evidence="6" id="KW-1185">Reference proteome</keyword>
<keyword evidence="2" id="KW-0072">Autophagy</keyword>
<gene>
    <name evidence="5" type="ORF">BN7_2217</name>
</gene>
<sequence length="160" mass="18760">MSWRDQILESLDKRDQIEKPRSGVFASCDELQGLLQENEELKVQLKSNKEENKLTKEQSKLNKTEVLKLRKENSSLNKAVTRLTDKLNNQTEEYYHKNKSIELINDEIVSLSIQNNLLTDKLEKLEKENGDLVQRWIEKVKSDADKMNETNAFLESHQTR</sequence>
<comment type="similarity">
    <text evidence="1">Belongs to the ATG16 family.</text>
</comment>
<comment type="caution">
    <text evidence="5">The sequence shown here is derived from an EMBL/GenBank/DDBJ whole genome shotgun (WGS) entry which is preliminary data.</text>
</comment>
<keyword evidence="3" id="KW-0175">Coiled coil</keyword>
<protein>
    <submittedName>
        <fullName evidence="5">Laminin subunit alpha-2</fullName>
    </submittedName>
</protein>